<organism evidence="1 2">
    <name type="scientific">Coptotermes formosanus</name>
    <name type="common">Formosan subterranean termite</name>
    <dbReference type="NCBI Taxonomy" id="36987"/>
    <lineage>
        <taxon>Eukaryota</taxon>
        <taxon>Metazoa</taxon>
        <taxon>Ecdysozoa</taxon>
        <taxon>Arthropoda</taxon>
        <taxon>Hexapoda</taxon>
        <taxon>Insecta</taxon>
        <taxon>Pterygota</taxon>
        <taxon>Neoptera</taxon>
        <taxon>Polyneoptera</taxon>
        <taxon>Dictyoptera</taxon>
        <taxon>Blattodea</taxon>
        <taxon>Blattoidea</taxon>
        <taxon>Termitoidae</taxon>
        <taxon>Rhinotermitidae</taxon>
        <taxon>Coptotermes</taxon>
    </lineage>
</organism>
<keyword evidence="2" id="KW-1185">Reference proteome</keyword>
<sequence>MCVNIFSGLRCAFLHPRLRKRDRFLREIRPFYPGQMCNRAGVCGKATEACEELPTKEEGRRGLP</sequence>
<proteinExistence type="predicted"/>
<dbReference type="AlphaFoldDB" id="A0A6L2PP83"/>
<evidence type="ECO:0000313" key="1">
    <source>
        <dbReference type="EMBL" id="GFG34403.1"/>
    </source>
</evidence>
<comment type="caution">
    <text evidence="1">The sequence shown here is derived from an EMBL/GenBank/DDBJ whole genome shotgun (WGS) entry which is preliminary data.</text>
</comment>
<dbReference type="EMBL" id="BLKM01008651">
    <property type="protein sequence ID" value="GFG34403.1"/>
    <property type="molecule type" value="Genomic_DNA"/>
</dbReference>
<dbReference type="InParanoid" id="A0A6L2PP83"/>
<accession>A0A6L2PP83</accession>
<dbReference type="Proteomes" id="UP000502823">
    <property type="component" value="Unassembled WGS sequence"/>
</dbReference>
<evidence type="ECO:0000313" key="2">
    <source>
        <dbReference type="Proteomes" id="UP000502823"/>
    </source>
</evidence>
<name>A0A6L2PP83_COPFO</name>
<gene>
    <name evidence="1" type="ORF">Cfor_07668</name>
</gene>
<protein>
    <submittedName>
        <fullName evidence="1">Uncharacterized protein</fullName>
    </submittedName>
</protein>
<reference evidence="2" key="1">
    <citation type="submission" date="2020-01" db="EMBL/GenBank/DDBJ databases">
        <title>Draft genome sequence of the Termite Coptotermes fromosanus.</title>
        <authorList>
            <person name="Itakura S."/>
            <person name="Yosikawa Y."/>
            <person name="Umezawa K."/>
        </authorList>
    </citation>
    <scope>NUCLEOTIDE SEQUENCE [LARGE SCALE GENOMIC DNA]</scope>
</reference>
<feature type="non-terminal residue" evidence="1">
    <location>
        <position position="64"/>
    </location>
</feature>